<proteinExistence type="predicted"/>
<evidence type="ECO:0000256" key="1">
    <source>
        <dbReference type="SAM" id="Coils"/>
    </source>
</evidence>
<dbReference type="InterPro" id="IPR000253">
    <property type="entry name" value="FHA_dom"/>
</dbReference>
<dbReference type="Gene3D" id="2.60.200.20">
    <property type="match status" value="1"/>
</dbReference>
<sequence>MELVFEMLNTKQFVPTELCQKTFKQAGGVIGRGEDCDWIIPDRKRHLSNHHAMISYREGTFFLTDTSSNGIQDNSTGGRLRKGEAVRIEHGSVYVLGDFEIRARLVRDPANFDVEVGRPQAAGSIIPDDAFLDLDPLNAMDQQERVYSEIDELISPRAVADDGRQRADYARIDMESLLVPELIEVPAEPAPAPAPPPVERQAEGFWDKFGAALGVDLKGLDHDAKEALALNAARLLRQSVGGLQQSLRTRSELKNELRLAQTTVQGTQKNPLKFAVDAGEALGILLQPSKPGQLPGEQAVSRAFRDLQAHQVALLTASRAAVRGTLEHFSPQQLTLRFERDNKPLLATSGSRWRAFGRYHQALRQDDDWSERLLARDFAQAYEEQIRLISTLHTDHQG</sequence>
<comment type="caution">
    <text evidence="3">The sequence shown here is derived from an EMBL/GenBank/DDBJ whole genome shotgun (WGS) entry which is preliminary data.</text>
</comment>
<name>A0A3M4LMQ4_PSECI</name>
<keyword evidence="1" id="KW-0175">Coiled coil</keyword>
<dbReference type="AlphaFoldDB" id="A0A3M4LMQ4"/>
<gene>
    <name evidence="3" type="ORF">ALQ04_00990</name>
</gene>
<dbReference type="OrthoDB" id="273564at2"/>
<reference evidence="3 4" key="1">
    <citation type="submission" date="2018-08" db="EMBL/GenBank/DDBJ databases">
        <title>Recombination of ecologically and evolutionarily significant loci maintains genetic cohesion in the Pseudomonas syringae species complex.</title>
        <authorList>
            <person name="Dillon M."/>
            <person name="Thakur S."/>
            <person name="Almeida R.N.D."/>
            <person name="Weir B.S."/>
            <person name="Guttman D.S."/>
        </authorList>
    </citation>
    <scope>NUCLEOTIDE SEQUENCE [LARGE SCALE GENOMIC DNA]</scope>
    <source>
        <strain evidence="3 4">ICMP 3353</strain>
    </source>
</reference>
<organism evidence="3 4">
    <name type="scientific">Pseudomonas cichorii</name>
    <dbReference type="NCBI Taxonomy" id="36746"/>
    <lineage>
        <taxon>Bacteria</taxon>
        <taxon>Pseudomonadati</taxon>
        <taxon>Pseudomonadota</taxon>
        <taxon>Gammaproteobacteria</taxon>
        <taxon>Pseudomonadales</taxon>
        <taxon>Pseudomonadaceae</taxon>
        <taxon>Pseudomonas</taxon>
    </lineage>
</organism>
<dbReference type="CDD" id="cd00060">
    <property type="entry name" value="FHA"/>
    <property type="match status" value="1"/>
</dbReference>
<dbReference type="Proteomes" id="UP000277236">
    <property type="component" value="Unassembled WGS sequence"/>
</dbReference>
<accession>A0A3M4LMQ4</accession>
<evidence type="ECO:0000313" key="3">
    <source>
        <dbReference type="EMBL" id="RMQ42271.1"/>
    </source>
</evidence>
<dbReference type="NCBIfam" id="TIGR03354">
    <property type="entry name" value="VI_FHA"/>
    <property type="match status" value="1"/>
</dbReference>
<feature type="domain" description="FHA" evidence="2">
    <location>
        <begin position="28"/>
        <end position="70"/>
    </location>
</feature>
<dbReference type="PROSITE" id="PS50006">
    <property type="entry name" value="FHA_DOMAIN"/>
    <property type="match status" value="1"/>
</dbReference>
<dbReference type="InterPro" id="IPR017735">
    <property type="entry name" value="T6SS_FHA"/>
</dbReference>
<evidence type="ECO:0000313" key="4">
    <source>
        <dbReference type="Proteomes" id="UP000277236"/>
    </source>
</evidence>
<dbReference type="EMBL" id="RBRE01000083">
    <property type="protein sequence ID" value="RMQ42271.1"/>
    <property type="molecule type" value="Genomic_DNA"/>
</dbReference>
<dbReference type="RefSeq" id="WP_122317619.1">
    <property type="nucleotide sequence ID" value="NZ_RBRE01000083.1"/>
</dbReference>
<protein>
    <submittedName>
        <fullName evidence="3">Type VI secretion system FHA domain protein</fullName>
    </submittedName>
</protein>
<evidence type="ECO:0000259" key="2">
    <source>
        <dbReference type="PROSITE" id="PS50006"/>
    </source>
</evidence>
<feature type="coiled-coil region" evidence="1">
    <location>
        <begin position="243"/>
        <end position="270"/>
    </location>
</feature>
<dbReference type="SUPFAM" id="SSF49879">
    <property type="entry name" value="SMAD/FHA domain"/>
    <property type="match status" value="1"/>
</dbReference>
<dbReference type="Pfam" id="PF00498">
    <property type="entry name" value="FHA"/>
    <property type="match status" value="1"/>
</dbReference>
<dbReference type="InterPro" id="IPR008984">
    <property type="entry name" value="SMAD_FHA_dom_sf"/>
</dbReference>
<dbReference type="InterPro" id="IPR046883">
    <property type="entry name" value="T6SS_FHA_C"/>
</dbReference>
<dbReference type="Pfam" id="PF20232">
    <property type="entry name" value="T6SS_FHA_C"/>
    <property type="match status" value="1"/>
</dbReference>